<accession>A0A371HVS4</accession>
<dbReference type="GO" id="GO:0080044">
    <property type="term" value="F:quercetin 7-O-glucosyltransferase activity"/>
    <property type="evidence" value="ECO:0007669"/>
    <property type="project" value="TreeGrafter"/>
</dbReference>
<dbReference type="Proteomes" id="UP000257109">
    <property type="component" value="Unassembled WGS sequence"/>
</dbReference>
<dbReference type="OrthoDB" id="5835829at2759"/>
<dbReference type="PANTHER" id="PTHR11926:SF1374">
    <property type="entry name" value="UDP-GLYCOSYLTRANSFERASE 76F1-RELATED"/>
    <property type="match status" value="1"/>
</dbReference>
<comment type="similarity">
    <text evidence="1">Belongs to the UDP-glycosyltransferase family.</text>
</comment>
<dbReference type="PANTHER" id="PTHR11926">
    <property type="entry name" value="GLUCOSYL/GLUCURONOSYL TRANSFERASES"/>
    <property type="match status" value="1"/>
</dbReference>
<keyword evidence="2" id="KW-0808">Transferase</keyword>
<dbReference type="GO" id="GO:0080043">
    <property type="term" value="F:quercetin 3-O-glucosyltransferase activity"/>
    <property type="evidence" value="ECO:0007669"/>
    <property type="project" value="TreeGrafter"/>
</dbReference>
<evidence type="ECO:0000256" key="1">
    <source>
        <dbReference type="ARBA" id="ARBA00009995"/>
    </source>
</evidence>
<feature type="non-terminal residue" evidence="3">
    <location>
        <position position="1"/>
    </location>
</feature>
<comment type="caution">
    <text evidence="3">The sequence shown here is derived from an EMBL/GenBank/DDBJ whole genome shotgun (WGS) entry which is preliminary data.</text>
</comment>
<dbReference type="InterPro" id="IPR002213">
    <property type="entry name" value="UDP_glucos_trans"/>
</dbReference>
<dbReference type="Pfam" id="PF00201">
    <property type="entry name" value="UDPGT"/>
    <property type="match status" value="1"/>
</dbReference>
<dbReference type="FunFam" id="3.40.50.2000:FF:000060">
    <property type="entry name" value="Glycosyltransferase"/>
    <property type="match status" value="1"/>
</dbReference>
<protein>
    <submittedName>
        <fullName evidence="3">UDP-glycosyltransferase 76F1</fullName>
    </submittedName>
</protein>
<dbReference type="Gene3D" id="3.40.50.2000">
    <property type="entry name" value="Glycogen Phosphorylase B"/>
    <property type="match status" value="2"/>
</dbReference>
<gene>
    <name evidence="3" type="primary">UGT76F1</name>
    <name evidence="3" type="ORF">CR513_09055</name>
</gene>
<keyword evidence="4" id="KW-1185">Reference proteome</keyword>
<evidence type="ECO:0000256" key="2">
    <source>
        <dbReference type="ARBA" id="ARBA00022679"/>
    </source>
</evidence>
<dbReference type="AlphaFoldDB" id="A0A371HVS4"/>
<organism evidence="3 4">
    <name type="scientific">Mucuna pruriens</name>
    <name type="common">Velvet bean</name>
    <name type="synonym">Dolichos pruriens</name>
    <dbReference type="NCBI Taxonomy" id="157652"/>
    <lineage>
        <taxon>Eukaryota</taxon>
        <taxon>Viridiplantae</taxon>
        <taxon>Streptophyta</taxon>
        <taxon>Embryophyta</taxon>
        <taxon>Tracheophyta</taxon>
        <taxon>Spermatophyta</taxon>
        <taxon>Magnoliopsida</taxon>
        <taxon>eudicotyledons</taxon>
        <taxon>Gunneridae</taxon>
        <taxon>Pentapetalae</taxon>
        <taxon>rosids</taxon>
        <taxon>fabids</taxon>
        <taxon>Fabales</taxon>
        <taxon>Fabaceae</taxon>
        <taxon>Papilionoideae</taxon>
        <taxon>50 kb inversion clade</taxon>
        <taxon>NPAAA clade</taxon>
        <taxon>indigoferoid/millettioid clade</taxon>
        <taxon>Phaseoleae</taxon>
        <taxon>Mucuna</taxon>
    </lineage>
</organism>
<name>A0A371HVS4_MUCPR</name>
<sequence>MDERERVMVQRKGRRLLLIPFPLEGHIKPMLELAHILHSKGFSITIIHTSFNSPNPSNYPNFNFSCIQDGLSETESSTKDLLNFITALNVKCAAPFQVCLRKLLYDVSQEPVACLISDAMCYFTQAVANNISLPRIVFRTAGVSSFLAFAAFPFLRLKGYIPIQATNLLASSNVLLIFGMWHLECKLEEAVAELAPLRVKDLPIIKTEEGEKYYELLSMLVKETKCSLGVIWNSFEELESSALATLRQEFSIPMFPIGPFHKYFPSSSSSCCSSLISQDQSCISWLDKHTPKSVLYVSFGSVAVITEIEFLEIAQALANSNHPFLWVVRPRLIIGSEWMEPLPSGFMDNLEGRGLIVKWAPQQQVLAHPSIGAFWTHNGWNSTLESICEGVPMICMPCFTDQKVNARYVSHVWRIGLQLEKGVERGEIETTITRLMDDSVEGKEIRDRALKLKEKAKLCLKQGASSSSSLEALVTYILSFHSFTFQPSSFS</sequence>
<evidence type="ECO:0000313" key="4">
    <source>
        <dbReference type="Proteomes" id="UP000257109"/>
    </source>
</evidence>
<dbReference type="EMBL" id="QJKJ01001591">
    <property type="protein sequence ID" value="RDY06887.1"/>
    <property type="molecule type" value="Genomic_DNA"/>
</dbReference>
<dbReference type="CDD" id="cd03784">
    <property type="entry name" value="GT1_Gtf-like"/>
    <property type="match status" value="1"/>
</dbReference>
<dbReference type="SUPFAM" id="SSF53756">
    <property type="entry name" value="UDP-Glycosyltransferase/glycogen phosphorylase"/>
    <property type="match status" value="1"/>
</dbReference>
<proteinExistence type="inferred from homology"/>
<reference evidence="3" key="1">
    <citation type="submission" date="2018-05" db="EMBL/GenBank/DDBJ databases">
        <title>Draft genome of Mucuna pruriens seed.</title>
        <authorList>
            <person name="Nnadi N.E."/>
            <person name="Vos R."/>
            <person name="Hasami M.H."/>
            <person name="Devisetty U.K."/>
            <person name="Aguiy J.C."/>
        </authorList>
    </citation>
    <scope>NUCLEOTIDE SEQUENCE [LARGE SCALE GENOMIC DNA]</scope>
    <source>
        <strain evidence="3">JCA_2017</strain>
    </source>
</reference>
<evidence type="ECO:0000313" key="3">
    <source>
        <dbReference type="EMBL" id="RDY06887.1"/>
    </source>
</evidence>